<evidence type="ECO:0000313" key="1">
    <source>
        <dbReference type="EMBL" id="GMN59633.1"/>
    </source>
</evidence>
<evidence type="ECO:0000313" key="2">
    <source>
        <dbReference type="Proteomes" id="UP001187192"/>
    </source>
</evidence>
<comment type="caution">
    <text evidence="1">The sequence shown here is derived from an EMBL/GenBank/DDBJ whole genome shotgun (WGS) entry which is preliminary data.</text>
</comment>
<accession>A0AA88DQK6</accession>
<dbReference type="AlphaFoldDB" id="A0AA88DQK6"/>
<dbReference type="EMBL" id="BTGU01000089">
    <property type="protein sequence ID" value="GMN59633.1"/>
    <property type="molecule type" value="Genomic_DNA"/>
</dbReference>
<keyword evidence="2" id="KW-1185">Reference proteome</keyword>
<gene>
    <name evidence="1" type="ORF">TIFTF001_028726</name>
</gene>
<reference evidence="1" key="1">
    <citation type="submission" date="2023-07" db="EMBL/GenBank/DDBJ databases">
        <title>draft genome sequence of fig (Ficus carica).</title>
        <authorList>
            <person name="Takahashi T."/>
            <person name="Nishimura K."/>
        </authorList>
    </citation>
    <scope>NUCLEOTIDE SEQUENCE</scope>
</reference>
<organism evidence="1 2">
    <name type="scientific">Ficus carica</name>
    <name type="common">Common fig</name>
    <dbReference type="NCBI Taxonomy" id="3494"/>
    <lineage>
        <taxon>Eukaryota</taxon>
        <taxon>Viridiplantae</taxon>
        <taxon>Streptophyta</taxon>
        <taxon>Embryophyta</taxon>
        <taxon>Tracheophyta</taxon>
        <taxon>Spermatophyta</taxon>
        <taxon>Magnoliopsida</taxon>
        <taxon>eudicotyledons</taxon>
        <taxon>Gunneridae</taxon>
        <taxon>Pentapetalae</taxon>
        <taxon>rosids</taxon>
        <taxon>fabids</taxon>
        <taxon>Rosales</taxon>
        <taxon>Moraceae</taxon>
        <taxon>Ficeae</taxon>
        <taxon>Ficus</taxon>
    </lineage>
</organism>
<name>A0AA88DQK6_FICCA</name>
<sequence length="70" mass="7526">MVKEISSPPCSQDLPANGEGRELVYAWVELVSAAPEGEVTRLEVLAGDLEGQDSSVWERAVAVVGERNQT</sequence>
<proteinExistence type="predicted"/>
<protein>
    <submittedName>
        <fullName evidence="1">Uncharacterized protein</fullName>
    </submittedName>
</protein>
<dbReference type="Proteomes" id="UP001187192">
    <property type="component" value="Unassembled WGS sequence"/>
</dbReference>